<dbReference type="Proteomes" id="UP000076486">
    <property type="component" value="Unassembled WGS sequence"/>
</dbReference>
<keyword evidence="3" id="KW-0479">Metal-binding</keyword>
<proteinExistence type="inferred from homology"/>
<sequence length="437" mass="47567">MCNIKSILFILSSSLLSACGGSSSSDSPGSSIPTPERYLVSTSFNDGGAITPLSLRISGDGSKVFKIELEQGYELASISGCGGLLDGYNFSVGGIDKNCTIEATFKPIQYTVKVQTSSGGWAAQPSYQVVHGGKIDFTVNPNSDHYIESTTGCGGYLVDLKYTIDAVVADCTVTVAFKSHFPLPSEGIERIRLPVVVHVLENEYVEISDEQIMSQIEVTNKHFRGMNYNELESIDEQFKPYIADTGIQLYLASHDPNGNPHSGINRKVANLSVISAEHAYAKSEKGGIDVWPTDQYLNVWVGYARDFNGTLGLVGRANIPGLVEDRVMGVVVAHTAFGVIQPREPRFDEGKTFTHELGHLLGLIGHTHGMPTDKNTHSHLTCDGKHSTSCKNSDLSMSFMNSEVDDNGQRMFSISQRQVMVEWVTSGPLQPLYLNTQ</sequence>
<keyword evidence="5" id="KW-0378">Hydrolase</keyword>
<organism evidence="11 12">
    <name type="scientific">Pseudoalteromonas luteoviolacea CPMOR-1</name>
    <dbReference type="NCBI Taxonomy" id="1365248"/>
    <lineage>
        <taxon>Bacteria</taxon>
        <taxon>Pseudomonadati</taxon>
        <taxon>Pseudomonadota</taxon>
        <taxon>Gammaproteobacteria</taxon>
        <taxon>Alteromonadales</taxon>
        <taxon>Pseudoalteromonadaceae</taxon>
        <taxon>Pseudoalteromonas</taxon>
    </lineage>
</organism>
<dbReference type="Pfam" id="PF05572">
    <property type="entry name" value="Peptidase_M43"/>
    <property type="match status" value="1"/>
</dbReference>
<dbReference type="PANTHER" id="PTHR47466">
    <property type="match status" value="1"/>
</dbReference>
<keyword evidence="8" id="KW-1015">Disulfide bond</keyword>
<evidence type="ECO:0000256" key="8">
    <source>
        <dbReference type="ARBA" id="ARBA00023157"/>
    </source>
</evidence>
<dbReference type="AlphaFoldDB" id="A0A167IR85"/>
<dbReference type="GO" id="GO:0006508">
    <property type="term" value="P:proteolysis"/>
    <property type="evidence" value="ECO:0007669"/>
    <property type="project" value="UniProtKB-KW"/>
</dbReference>
<keyword evidence="7" id="KW-0482">Metalloprotease</keyword>
<dbReference type="InterPro" id="IPR024079">
    <property type="entry name" value="MetalloPept_cat_dom_sf"/>
</dbReference>
<comment type="caution">
    <text evidence="11">The sequence shown here is derived from an EMBL/GenBank/DDBJ whole genome shotgun (WGS) entry which is preliminary data.</text>
</comment>
<dbReference type="PROSITE" id="PS51257">
    <property type="entry name" value="PROKAR_LIPOPROTEIN"/>
    <property type="match status" value="1"/>
</dbReference>
<evidence type="ECO:0000256" key="9">
    <source>
        <dbReference type="SAM" id="SignalP"/>
    </source>
</evidence>
<dbReference type="InterPro" id="IPR008754">
    <property type="entry name" value="Peptidase_M43"/>
</dbReference>
<dbReference type="Gene3D" id="3.40.390.10">
    <property type="entry name" value="Collagenase (Catalytic Domain)"/>
    <property type="match status" value="1"/>
</dbReference>
<keyword evidence="6" id="KW-0862">Zinc</keyword>
<dbReference type="RefSeq" id="WP_063369497.1">
    <property type="nucleotide sequence ID" value="NZ_AUYC01000051.1"/>
</dbReference>
<evidence type="ECO:0000256" key="2">
    <source>
        <dbReference type="ARBA" id="ARBA00022670"/>
    </source>
</evidence>
<evidence type="ECO:0000259" key="10">
    <source>
        <dbReference type="Pfam" id="PF05572"/>
    </source>
</evidence>
<evidence type="ECO:0000313" key="12">
    <source>
        <dbReference type="Proteomes" id="UP000076486"/>
    </source>
</evidence>
<accession>A0A167IR85</accession>
<evidence type="ECO:0000256" key="3">
    <source>
        <dbReference type="ARBA" id="ARBA00022723"/>
    </source>
</evidence>
<name>A0A167IR85_9GAMM</name>
<keyword evidence="4 9" id="KW-0732">Signal</keyword>
<evidence type="ECO:0000313" key="11">
    <source>
        <dbReference type="EMBL" id="KZN59849.1"/>
    </source>
</evidence>
<protein>
    <recommendedName>
        <fullName evidence="10">Peptidase M43 pregnancy-associated plasma-A domain-containing protein</fullName>
    </recommendedName>
</protein>
<dbReference type="EMBL" id="AUYC01000051">
    <property type="protein sequence ID" value="KZN59849.1"/>
    <property type="molecule type" value="Genomic_DNA"/>
</dbReference>
<feature type="chain" id="PRO_5007888380" description="Peptidase M43 pregnancy-associated plasma-A domain-containing protein" evidence="9">
    <location>
        <begin position="19"/>
        <end position="437"/>
    </location>
</feature>
<evidence type="ECO:0000256" key="4">
    <source>
        <dbReference type="ARBA" id="ARBA00022729"/>
    </source>
</evidence>
<gene>
    <name evidence="11" type="ORF">N473_02735</name>
</gene>
<dbReference type="PANTHER" id="PTHR47466:SF1">
    <property type="entry name" value="METALLOPROTEASE MEP1 (AFU_ORTHOLOGUE AFUA_1G07730)-RELATED"/>
    <property type="match status" value="1"/>
</dbReference>
<evidence type="ECO:0000256" key="6">
    <source>
        <dbReference type="ARBA" id="ARBA00022833"/>
    </source>
</evidence>
<dbReference type="SUPFAM" id="SSF55486">
    <property type="entry name" value="Metalloproteases ('zincins'), catalytic domain"/>
    <property type="match status" value="1"/>
</dbReference>
<evidence type="ECO:0000256" key="5">
    <source>
        <dbReference type="ARBA" id="ARBA00022801"/>
    </source>
</evidence>
<dbReference type="GO" id="GO:0008237">
    <property type="term" value="F:metallopeptidase activity"/>
    <property type="evidence" value="ECO:0007669"/>
    <property type="project" value="UniProtKB-KW"/>
</dbReference>
<keyword evidence="2" id="KW-0645">Protease</keyword>
<comment type="similarity">
    <text evidence="1">Belongs to the peptidase M43B family.</text>
</comment>
<dbReference type="GO" id="GO:0046872">
    <property type="term" value="F:metal ion binding"/>
    <property type="evidence" value="ECO:0007669"/>
    <property type="project" value="UniProtKB-KW"/>
</dbReference>
<evidence type="ECO:0000256" key="7">
    <source>
        <dbReference type="ARBA" id="ARBA00023049"/>
    </source>
</evidence>
<evidence type="ECO:0000256" key="1">
    <source>
        <dbReference type="ARBA" id="ARBA00008721"/>
    </source>
</evidence>
<feature type="signal peptide" evidence="9">
    <location>
        <begin position="1"/>
        <end position="18"/>
    </location>
</feature>
<dbReference type="PATRIC" id="fig|1365248.3.peg.4292"/>
<reference evidence="11 12" key="1">
    <citation type="submission" date="2013-07" db="EMBL/GenBank/DDBJ databases">
        <title>Comparative Genomic and Metabolomic Analysis of Twelve Strains of Pseudoalteromonas luteoviolacea.</title>
        <authorList>
            <person name="Vynne N.G."/>
            <person name="Mansson M."/>
            <person name="Gram L."/>
        </authorList>
    </citation>
    <scope>NUCLEOTIDE SEQUENCE [LARGE SCALE GENOMIC DNA]</scope>
    <source>
        <strain evidence="11 12">CPMOR-1</strain>
    </source>
</reference>
<feature type="domain" description="Peptidase M43 pregnancy-associated plasma-A" evidence="10">
    <location>
        <begin position="289"/>
        <end position="394"/>
    </location>
</feature>